<feature type="domain" description="Cardiolipin synthase N-terminal" evidence="8">
    <location>
        <begin position="25"/>
        <end position="68"/>
    </location>
</feature>
<protein>
    <recommendedName>
        <fullName evidence="8">Cardiolipin synthase N-terminal domain-containing protein</fullName>
    </recommendedName>
</protein>
<reference evidence="10" key="1">
    <citation type="submission" date="2018-12" db="EMBL/GenBank/DDBJ databases">
        <title>Tengunoibacter tsumagoiensis gen. nov., sp. nov., Dictyobacter kobayashii sp. nov., D. alpinus sp. nov., and D. joshuensis sp. nov. and description of Dictyobacteraceae fam. nov. within the order Ktedonobacterales isolated from Tengu-no-mugimeshi.</title>
        <authorList>
            <person name="Wang C.M."/>
            <person name="Zheng Y."/>
            <person name="Sakai Y."/>
            <person name="Toyoda A."/>
            <person name="Minakuchi Y."/>
            <person name="Abe K."/>
            <person name="Yokota A."/>
            <person name="Yabe S."/>
        </authorList>
    </citation>
    <scope>NUCLEOTIDE SEQUENCE [LARGE SCALE GENOMIC DNA]</scope>
    <source>
        <strain evidence="10">Uno3</strain>
    </source>
</reference>
<evidence type="ECO:0000256" key="5">
    <source>
        <dbReference type="ARBA" id="ARBA00023136"/>
    </source>
</evidence>
<dbReference type="EMBL" id="BIFR01000001">
    <property type="protein sequence ID" value="GCE10942.1"/>
    <property type="molecule type" value="Genomic_DNA"/>
</dbReference>
<dbReference type="InterPro" id="IPR027379">
    <property type="entry name" value="CLS_N"/>
</dbReference>
<feature type="region of interest" description="Disordered" evidence="6">
    <location>
        <begin position="98"/>
        <end position="132"/>
    </location>
</feature>
<name>A0A401ZVY3_9CHLR</name>
<keyword evidence="10" id="KW-1185">Reference proteome</keyword>
<evidence type="ECO:0000256" key="1">
    <source>
        <dbReference type="ARBA" id="ARBA00004651"/>
    </source>
</evidence>
<accession>A0A401ZVY3</accession>
<evidence type="ECO:0000313" key="9">
    <source>
        <dbReference type="EMBL" id="GCE10942.1"/>
    </source>
</evidence>
<gene>
    <name evidence="9" type="ORF">KTT_08010</name>
</gene>
<organism evidence="9 10">
    <name type="scientific">Tengunoibacter tsumagoiensis</name>
    <dbReference type="NCBI Taxonomy" id="2014871"/>
    <lineage>
        <taxon>Bacteria</taxon>
        <taxon>Bacillati</taxon>
        <taxon>Chloroflexota</taxon>
        <taxon>Ktedonobacteria</taxon>
        <taxon>Ktedonobacterales</taxon>
        <taxon>Dictyobacteraceae</taxon>
        <taxon>Tengunoibacter</taxon>
    </lineage>
</organism>
<keyword evidence="3 7" id="KW-0812">Transmembrane</keyword>
<dbReference type="Pfam" id="PF13396">
    <property type="entry name" value="PLDc_N"/>
    <property type="match status" value="1"/>
</dbReference>
<comment type="caution">
    <text evidence="9">The sequence shown here is derived from an EMBL/GenBank/DDBJ whole genome shotgun (WGS) entry which is preliminary data.</text>
</comment>
<keyword evidence="4 7" id="KW-1133">Transmembrane helix</keyword>
<keyword evidence="2" id="KW-1003">Cell membrane</keyword>
<feature type="compositionally biased region" description="Basic and acidic residues" evidence="6">
    <location>
        <begin position="104"/>
        <end position="115"/>
    </location>
</feature>
<dbReference type="AlphaFoldDB" id="A0A401ZVY3"/>
<comment type="subcellular location">
    <subcellularLocation>
        <location evidence="1">Cell membrane</location>
        <topology evidence="1">Multi-pass membrane protein</topology>
    </subcellularLocation>
</comment>
<sequence>MLTAGIILVTLLSIVIGGIALAAMAFWVWMLIDCAQNKRITENERIMWLLIIFFVHIVGALIYFFVGRAKQRAPLPYSASVVGAVDPALYAQGYRMHQMPPQRGPERPPVEDEVQRQAYEQPQASYPEQRSE</sequence>
<feature type="compositionally biased region" description="Polar residues" evidence="6">
    <location>
        <begin position="118"/>
        <end position="132"/>
    </location>
</feature>
<dbReference type="Proteomes" id="UP000287352">
    <property type="component" value="Unassembled WGS sequence"/>
</dbReference>
<evidence type="ECO:0000256" key="7">
    <source>
        <dbReference type="SAM" id="Phobius"/>
    </source>
</evidence>
<proteinExistence type="predicted"/>
<evidence type="ECO:0000256" key="3">
    <source>
        <dbReference type="ARBA" id="ARBA00022692"/>
    </source>
</evidence>
<evidence type="ECO:0000313" key="10">
    <source>
        <dbReference type="Proteomes" id="UP000287352"/>
    </source>
</evidence>
<evidence type="ECO:0000256" key="2">
    <source>
        <dbReference type="ARBA" id="ARBA00022475"/>
    </source>
</evidence>
<evidence type="ECO:0000256" key="6">
    <source>
        <dbReference type="SAM" id="MobiDB-lite"/>
    </source>
</evidence>
<keyword evidence="5 7" id="KW-0472">Membrane</keyword>
<dbReference type="GO" id="GO:0005886">
    <property type="term" value="C:plasma membrane"/>
    <property type="evidence" value="ECO:0007669"/>
    <property type="project" value="UniProtKB-SubCell"/>
</dbReference>
<evidence type="ECO:0000259" key="8">
    <source>
        <dbReference type="Pfam" id="PF13396"/>
    </source>
</evidence>
<feature type="transmembrane region" description="Helical" evidence="7">
    <location>
        <begin position="46"/>
        <end position="66"/>
    </location>
</feature>
<feature type="transmembrane region" description="Helical" evidence="7">
    <location>
        <begin position="6"/>
        <end position="34"/>
    </location>
</feature>
<dbReference type="RefSeq" id="WP_245993981.1">
    <property type="nucleotide sequence ID" value="NZ_BIFR01000001.1"/>
</dbReference>
<evidence type="ECO:0000256" key="4">
    <source>
        <dbReference type="ARBA" id="ARBA00022989"/>
    </source>
</evidence>